<dbReference type="OrthoDB" id="979427at2"/>
<evidence type="ECO:0000256" key="1">
    <source>
        <dbReference type="SAM" id="SignalP"/>
    </source>
</evidence>
<dbReference type="Proteomes" id="UP000184212">
    <property type="component" value="Unassembled WGS sequence"/>
</dbReference>
<dbReference type="EMBL" id="FQWQ01000001">
    <property type="protein sequence ID" value="SHG71033.1"/>
    <property type="molecule type" value="Genomic_DNA"/>
</dbReference>
<dbReference type="AlphaFoldDB" id="A0A1M5M2T8"/>
<name>A0A1M5M2T8_9BACT</name>
<accession>A0A1M5M2T8</accession>
<dbReference type="RefSeq" id="WP_073132421.1">
    <property type="nucleotide sequence ID" value="NZ_FQWQ01000001.1"/>
</dbReference>
<keyword evidence="1" id="KW-0732">Signal</keyword>
<proteinExistence type="predicted"/>
<sequence length="170" mass="19267">MKAWRLTILFLLLTGILQGQQNDFDLGNIKFRGVDFVATKDKIIKSFGQPKRVDTNYGCGFFSNDQPGGPFYQLVYTSFNYIGSDSGKFFLENVTFDLKGQTKIKYGESELSGQTSEADFIKIFGSKAKELLEESPNKDTVLLYSKDSDDGAIFTFKNGKLFKFEYWTPC</sequence>
<feature type="chain" id="PRO_5012928864" evidence="1">
    <location>
        <begin position="22"/>
        <end position="170"/>
    </location>
</feature>
<evidence type="ECO:0000313" key="2">
    <source>
        <dbReference type="EMBL" id="SHG71033.1"/>
    </source>
</evidence>
<protein>
    <submittedName>
        <fullName evidence="2">Uncharacterized protein</fullName>
    </submittedName>
</protein>
<keyword evidence="3" id="KW-1185">Reference proteome</keyword>
<feature type="signal peptide" evidence="1">
    <location>
        <begin position="1"/>
        <end position="21"/>
    </location>
</feature>
<gene>
    <name evidence="2" type="ORF">SAMN04488109_1508</name>
</gene>
<evidence type="ECO:0000313" key="3">
    <source>
        <dbReference type="Proteomes" id="UP000184212"/>
    </source>
</evidence>
<organism evidence="2 3">
    <name type="scientific">Chryseolinea serpens</name>
    <dbReference type="NCBI Taxonomy" id="947013"/>
    <lineage>
        <taxon>Bacteria</taxon>
        <taxon>Pseudomonadati</taxon>
        <taxon>Bacteroidota</taxon>
        <taxon>Cytophagia</taxon>
        <taxon>Cytophagales</taxon>
        <taxon>Fulvivirgaceae</taxon>
        <taxon>Chryseolinea</taxon>
    </lineage>
</organism>
<dbReference type="STRING" id="947013.SAMN04488109_1508"/>
<reference evidence="2 3" key="1">
    <citation type="submission" date="2016-11" db="EMBL/GenBank/DDBJ databases">
        <authorList>
            <person name="Jaros S."/>
            <person name="Januszkiewicz K."/>
            <person name="Wedrychowicz H."/>
        </authorList>
    </citation>
    <scope>NUCLEOTIDE SEQUENCE [LARGE SCALE GENOMIC DNA]</scope>
    <source>
        <strain evidence="2 3">DSM 24574</strain>
    </source>
</reference>